<evidence type="ECO:0000313" key="3">
    <source>
        <dbReference type="Proteomes" id="UP000762586"/>
    </source>
</evidence>
<evidence type="ECO:0000313" key="2">
    <source>
        <dbReference type="EMBL" id="MBN3105904.1"/>
    </source>
</evidence>
<organism evidence="2 3">
    <name type="scientific">Pectobacterium brasiliense</name>
    <dbReference type="NCBI Taxonomy" id="180957"/>
    <lineage>
        <taxon>Bacteria</taxon>
        <taxon>Pseudomonadati</taxon>
        <taxon>Pseudomonadota</taxon>
        <taxon>Gammaproteobacteria</taxon>
        <taxon>Enterobacterales</taxon>
        <taxon>Pectobacteriaceae</taxon>
        <taxon>Pectobacterium</taxon>
    </lineage>
</organism>
<keyword evidence="3" id="KW-1185">Reference proteome</keyword>
<evidence type="ECO:0000256" key="1">
    <source>
        <dbReference type="SAM" id="Phobius"/>
    </source>
</evidence>
<comment type="caution">
    <text evidence="2">The sequence shown here is derived from an EMBL/GenBank/DDBJ whole genome shotgun (WGS) entry which is preliminary data.</text>
</comment>
<keyword evidence="1" id="KW-0472">Membrane</keyword>
<protein>
    <submittedName>
        <fullName evidence="2">Uncharacterized protein</fullName>
    </submittedName>
</protein>
<accession>A0ABS2WZJ1</accession>
<keyword evidence="1" id="KW-0812">Transmembrane</keyword>
<gene>
    <name evidence="2" type="ORF">H4F48_07395</name>
</gene>
<feature type="transmembrane region" description="Helical" evidence="1">
    <location>
        <begin position="56"/>
        <end position="85"/>
    </location>
</feature>
<proteinExistence type="predicted"/>
<reference evidence="2 3" key="1">
    <citation type="submission" date="2020-07" db="EMBL/GenBank/DDBJ databases">
        <title>A pangenomic view of the genus Pectobacterium provides insights into genome organization, phylogeny, and virulence.</title>
        <authorList>
            <person name="Jonkheer E."/>
            <person name="Brankovics B."/>
            <person name="Houwers I."/>
            <person name="Van Der Wolf J."/>
            <person name="Bonants P."/>
            <person name="Vreeburg R."/>
            <person name="Bollema R."/>
            <person name="De Haan J."/>
            <person name="Berke L."/>
            <person name="De Ridder D."/>
            <person name="Smit S."/>
            <person name="Van Der Lee T.A.J."/>
        </authorList>
    </citation>
    <scope>NUCLEOTIDE SEQUENCE [LARGE SCALE GENOMIC DNA]</scope>
    <source>
        <strain evidence="2 3">NAK:384</strain>
    </source>
</reference>
<keyword evidence="1" id="KW-1133">Transmembrane helix</keyword>
<dbReference type="Proteomes" id="UP000762586">
    <property type="component" value="Unassembled WGS sequence"/>
</dbReference>
<name>A0ABS2WZJ1_9GAMM</name>
<sequence>MSAHTSGMFSARQKCTTETARLSHVAKSRRFSGSFGFRPSTSRVNSLKGGIMPMPLHILIVLFTGLWFIVRWTSILSARALVWLYQTWRQRSEPMESSTHRTDHRIIYTGKWLLADDHQCSGRAVVLKLRHNYKPGVELQYFGEETPQAFYGERYMDSEDEAVDTALAMHQKLLRNVRQRPKPERMPAVVTISSAAQNDEAA</sequence>
<dbReference type="EMBL" id="JACGET010000005">
    <property type="protein sequence ID" value="MBN3105904.1"/>
    <property type="molecule type" value="Genomic_DNA"/>
</dbReference>